<organism evidence="5 6">
    <name type="scientific">Mailhella massiliensis</name>
    <dbReference type="NCBI Taxonomy" id="1903261"/>
    <lineage>
        <taxon>Bacteria</taxon>
        <taxon>Pseudomonadati</taxon>
        <taxon>Thermodesulfobacteriota</taxon>
        <taxon>Desulfovibrionia</taxon>
        <taxon>Desulfovibrionales</taxon>
        <taxon>Desulfovibrionaceae</taxon>
        <taxon>Mailhella</taxon>
    </lineage>
</organism>
<keyword evidence="3" id="KW-0804">Transcription</keyword>
<dbReference type="PANTHER" id="PTHR42756:SF1">
    <property type="entry name" value="TRANSCRIPTIONAL REPRESSOR OF EMRAB OPERON"/>
    <property type="match status" value="1"/>
</dbReference>
<reference evidence="5" key="2">
    <citation type="submission" date="2021-09" db="EMBL/GenBank/DDBJ databases">
        <authorList>
            <person name="Gilroy R."/>
        </authorList>
    </citation>
    <scope>NUCLEOTIDE SEQUENCE</scope>
    <source>
        <strain evidence="5">ChiGjej2B2-19336</strain>
    </source>
</reference>
<comment type="caution">
    <text evidence="5">The sequence shown here is derived from an EMBL/GenBank/DDBJ whole genome shotgun (WGS) entry which is preliminary data.</text>
</comment>
<dbReference type="RefSeq" id="WP_304122623.1">
    <property type="nucleotide sequence ID" value="NZ_DYZA01000162.1"/>
</dbReference>
<dbReference type="PANTHER" id="PTHR42756">
    <property type="entry name" value="TRANSCRIPTIONAL REGULATOR, MARR"/>
    <property type="match status" value="1"/>
</dbReference>
<evidence type="ECO:0000256" key="3">
    <source>
        <dbReference type="ARBA" id="ARBA00023163"/>
    </source>
</evidence>
<dbReference type="AlphaFoldDB" id="A0A921AXG6"/>
<protein>
    <submittedName>
        <fullName evidence="5">MarR family transcriptional regulator</fullName>
    </submittedName>
</protein>
<evidence type="ECO:0000313" key="5">
    <source>
        <dbReference type="EMBL" id="HJD97573.1"/>
    </source>
</evidence>
<dbReference type="GO" id="GO:0003677">
    <property type="term" value="F:DNA binding"/>
    <property type="evidence" value="ECO:0007669"/>
    <property type="project" value="UniProtKB-KW"/>
</dbReference>
<dbReference type="PROSITE" id="PS01117">
    <property type="entry name" value="HTH_MARR_1"/>
    <property type="match status" value="1"/>
</dbReference>
<feature type="domain" description="HTH marR-type" evidence="4">
    <location>
        <begin position="1"/>
        <end position="141"/>
    </location>
</feature>
<dbReference type="Gene3D" id="1.10.10.10">
    <property type="entry name" value="Winged helix-like DNA-binding domain superfamily/Winged helix DNA-binding domain"/>
    <property type="match status" value="1"/>
</dbReference>
<keyword evidence="1" id="KW-0805">Transcription regulation</keyword>
<name>A0A921AXG6_9BACT</name>
<dbReference type="InterPro" id="IPR000835">
    <property type="entry name" value="HTH_MarR-typ"/>
</dbReference>
<reference evidence="5" key="1">
    <citation type="journal article" date="2021" name="PeerJ">
        <title>Extensive microbial diversity within the chicken gut microbiome revealed by metagenomics and culture.</title>
        <authorList>
            <person name="Gilroy R."/>
            <person name="Ravi A."/>
            <person name="Getino M."/>
            <person name="Pursley I."/>
            <person name="Horton D.L."/>
            <person name="Alikhan N.F."/>
            <person name="Baker D."/>
            <person name="Gharbi K."/>
            <person name="Hall N."/>
            <person name="Watson M."/>
            <person name="Adriaenssens E.M."/>
            <person name="Foster-Nyarko E."/>
            <person name="Jarju S."/>
            <person name="Secka A."/>
            <person name="Antonio M."/>
            <person name="Oren A."/>
            <person name="Chaudhuri R.R."/>
            <person name="La Ragione R."/>
            <person name="Hildebrand F."/>
            <person name="Pallen M.J."/>
        </authorList>
    </citation>
    <scope>NUCLEOTIDE SEQUENCE</scope>
    <source>
        <strain evidence="5">ChiGjej2B2-19336</strain>
    </source>
</reference>
<dbReference type="SUPFAM" id="SSF46785">
    <property type="entry name" value="Winged helix' DNA-binding domain"/>
    <property type="match status" value="1"/>
</dbReference>
<evidence type="ECO:0000313" key="6">
    <source>
        <dbReference type="Proteomes" id="UP000698963"/>
    </source>
</evidence>
<keyword evidence="2" id="KW-0238">DNA-binding</keyword>
<accession>A0A921AXG6</accession>
<gene>
    <name evidence="5" type="ORF">K8W16_08005</name>
</gene>
<dbReference type="SMART" id="SM00347">
    <property type="entry name" value="HTH_MARR"/>
    <property type="match status" value="1"/>
</dbReference>
<dbReference type="Pfam" id="PF01047">
    <property type="entry name" value="MarR"/>
    <property type="match status" value="1"/>
</dbReference>
<dbReference type="InterPro" id="IPR036390">
    <property type="entry name" value="WH_DNA-bd_sf"/>
</dbReference>
<dbReference type="InterPro" id="IPR023187">
    <property type="entry name" value="Tscrpt_reg_MarR-type_CS"/>
</dbReference>
<evidence type="ECO:0000256" key="1">
    <source>
        <dbReference type="ARBA" id="ARBA00023015"/>
    </source>
</evidence>
<dbReference type="PROSITE" id="PS50995">
    <property type="entry name" value="HTH_MARR_2"/>
    <property type="match status" value="1"/>
</dbReference>
<evidence type="ECO:0000256" key="2">
    <source>
        <dbReference type="ARBA" id="ARBA00023125"/>
    </source>
</evidence>
<dbReference type="EMBL" id="DYZA01000162">
    <property type="protein sequence ID" value="HJD97573.1"/>
    <property type="molecule type" value="Genomic_DNA"/>
</dbReference>
<sequence length="149" mass="17390">MTFFDTSKYPRLRLSRLSDFMDRSVSRRFQACGFDITNRQENALRNLRMYGSMSQTSLAEYTGQDRNSLSRTLAILEKKGLVEKKSSLDDRRFCEVSITQKGEEVHIELMKILEDWRNEVFGRIPPEELAAFIATSEKLMSILHELDEK</sequence>
<dbReference type="Proteomes" id="UP000698963">
    <property type="component" value="Unassembled WGS sequence"/>
</dbReference>
<evidence type="ECO:0000259" key="4">
    <source>
        <dbReference type="PROSITE" id="PS50995"/>
    </source>
</evidence>
<dbReference type="GO" id="GO:0003700">
    <property type="term" value="F:DNA-binding transcription factor activity"/>
    <property type="evidence" value="ECO:0007669"/>
    <property type="project" value="InterPro"/>
</dbReference>
<proteinExistence type="predicted"/>
<dbReference type="PRINTS" id="PR00598">
    <property type="entry name" value="HTHMARR"/>
</dbReference>
<dbReference type="InterPro" id="IPR036388">
    <property type="entry name" value="WH-like_DNA-bd_sf"/>
</dbReference>